<feature type="domain" description="HTH tetR-type" evidence="3">
    <location>
        <begin position="3"/>
        <end position="63"/>
    </location>
</feature>
<dbReference type="RefSeq" id="WP_054349611.1">
    <property type="nucleotide sequence ID" value="NZ_BAABYF010000001.1"/>
</dbReference>
<dbReference type="GO" id="GO:0003677">
    <property type="term" value="F:DNA binding"/>
    <property type="evidence" value="ECO:0007669"/>
    <property type="project" value="UniProtKB-UniRule"/>
</dbReference>
<keyword evidence="1 2" id="KW-0238">DNA-binding</keyword>
<name>A0A6L3ISB8_9BACT</name>
<protein>
    <submittedName>
        <fullName evidence="4">TetR/AcrR family transcriptional regulator</fullName>
    </submittedName>
</protein>
<dbReference type="EMBL" id="JAHOAX010000017">
    <property type="protein sequence ID" value="MBV3124701.1"/>
    <property type="molecule type" value="Genomic_DNA"/>
</dbReference>
<evidence type="ECO:0000256" key="1">
    <source>
        <dbReference type="ARBA" id="ARBA00023125"/>
    </source>
</evidence>
<dbReference type="SUPFAM" id="SSF46689">
    <property type="entry name" value="Homeodomain-like"/>
    <property type="match status" value="1"/>
</dbReference>
<dbReference type="InterPro" id="IPR001647">
    <property type="entry name" value="HTH_TetR"/>
</dbReference>
<dbReference type="Proteomes" id="UP000481700">
    <property type="component" value="Unassembled WGS sequence"/>
</dbReference>
<evidence type="ECO:0000259" key="3">
    <source>
        <dbReference type="PROSITE" id="PS50977"/>
    </source>
</evidence>
<sequence>MNKVDKKQWFIVGLDILEKDGFAKITIDNLCTQLEITKGAFYHHFKNVDGYIDALMKYWLNQNTIQIIEDADKLATAKERMEFIGSVVINRSHKSEQVIRAWSFSNQIVKKYIQQVDDLRIDYSTKLRVQLGMSEEESKNTSVLEYAIFVGIQQLYPDINKKDLEQLYIFYCQKLQINGVK</sequence>
<reference evidence="6" key="3">
    <citation type="submission" date="2023-10" db="EMBL/GenBank/DDBJ databases">
        <title>Genome of Potential pathogenic bacteria in Crohn's disease.</title>
        <authorList>
            <person name="Rodriguez-Palacios A."/>
        </authorList>
    </citation>
    <scope>NUCLEOTIDE SEQUENCE</scope>
    <source>
        <strain evidence="6">CavFT-hAR62</strain>
    </source>
</reference>
<evidence type="ECO:0000313" key="7">
    <source>
        <dbReference type="Proteomes" id="UP000481700"/>
    </source>
</evidence>
<dbReference type="EMBL" id="JAWDEV010000010">
    <property type="protein sequence ID" value="MDU0270677.1"/>
    <property type="molecule type" value="Genomic_DNA"/>
</dbReference>
<reference evidence="5" key="2">
    <citation type="submission" date="2021-06" db="EMBL/GenBank/DDBJ databases">
        <title>Collection of gut derived symbiotic bacterial strains cultured from healthy donors.</title>
        <authorList>
            <person name="Lin H."/>
            <person name="Littmann E."/>
            <person name="Pamer E.G."/>
        </authorList>
    </citation>
    <scope>NUCLEOTIDE SEQUENCE</scope>
    <source>
        <strain evidence="5">MSK.5.10</strain>
    </source>
</reference>
<evidence type="ECO:0000313" key="4">
    <source>
        <dbReference type="EMBL" id="KAA5319364.1"/>
    </source>
</evidence>
<dbReference type="AlphaFoldDB" id="A0A6L3ISB8"/>
<reference evidence="4 7" key="1">
    <citation type="journal article" date="2019" name="Nat. Med.">
        <title>A library of human gut bacterial isolates paired with longitudinal multiomics data enables mechanistic microbiome research.</title>
        <authorList>
            <person name="Poyet M."/>
            <person name="Groussin M."/>
            <person name="Gibbons S.M."/>
            <person name="Avila-Pacheco J."/>
            <person name="Jiang X."/>
            <person name="Kearney S.M."/>
            <person name="Perrotta A.R."/>
            <person name="Berdy B."/>
            <person name="Zhao S."/>
            <person name="Lieberman T.D."/>
            <person name="Swanson P.K."/>
            <person name="Smith M."/>
            <person name="Roesemann S."/>
            <person name="Alexander J.E."/>
            <person name="Rich S.A."/>
            <person name="Livny J."/>
            <person name="Vlamakis H."/>
            <person name="Clish C."/>
            <person name="Bullock K."/>
            <person name="Deik A."/>
            <person name="Scott J."/>
            <person name="Pierce K.A."/>
            <person name="Xavier R.J."/>
            <person name="Alm E.J."/>
        </authorList>
    </citation>
    <scope>NUCLEOTIDE SEQUENCE [LARGE SCALE GENOMIC DNA]</scope>
    <source>
        <strain evidence="4 7">BIOML-A25</strain>
    </source>
</reference>
<dbReference type="PROSITE" id="PS50977">
    <property type="entry name" value="HTH_TETR_2"/>
    <property type="match status" value="1"/>
</dbReference>
<dbReference type="Proteomes" id="UP001181086">
    <property type="component" value="Unassembled WGS sequence"/>
</dbReference>
<dbReference type="InterPro" id="IPR009057">
    <property type="entry name" value="Homeodomain-like_sf"/>
</dbReference>
<evidence type="ECO:0000313" key="5">
    <source>
        <dbReference type="EMBL" id="MBV3124701.1"/>
    </source>
</evidence>
<dbReference type="Proteomes" id="UP000777173">
    <property type="component" value="Unassembled WGS sequence"/>
</dbReference>
<proteinExistence type="predicted"/>
<dbReference type="EMBL" id="VVZV01000011">
    <property type="protein sequence ID" value="KAA5319364.1"/>
    <property type="molecule type" value="Genomic_DNA"/>
</dbReference>
<gene>
    <name evidence="4" type="ORF">F2Z07_11860</name>
    <name evidence="5" type="ORF">KSU80_16200</name>
    <name evidence="6" type="ORF">RVH45_12420</name>
</gene>
<accession>A0A6L3ISB8</accession>
<comment type="caution">
    <text evidence="4">The sequence shown here is derived from an EMBL/GenBank/DDBJ whole genome shotgun (WGS) entry which is preliminary data.</text>
</comment>
<organism evidence="4 7">
    <name type="scientific">Phocaeicola dorei</name>
    <dbReference type="NCBI Taxonomy" id="357276"/>
    <lineage>
        <taxon>Bacteria</taxon>
        <taxon>Pseudomonadati</taxon>
        <taxon>Bacteroidota</taxon>
        <taxon>Bacteroidia</taxon>
        <taxon>Bacteroidales</taxon>
        <taxon>Bacteroidaceae</taxon>
        <taxon>Phocaeicola</taxon>
    </lineage>
</organism>
<evidence type="ECO:0000256" key="2">
    <source>
        <dbReference type="PROSITE-ProRule" id="PRU00335"/>
    </source>
</evidence>
<dbReference type="Gene3D" id="1.10.357.10">
    <property type="entry name" value="Tetracycline Repressor, domain 2"/>
    <property type="match status" value="1"/>
</dbReference>
<feature type="DNA-binding region" description="H-T-H motif" evidence="2">
    <location>
        <begin position="26"/>
        <end position="45"/>
    </location>
</feature>
<evidence type="ECO:0000313" key="6">
    <source>
        <dbReference type="EMBL" id="MDU0270677.1"/>
    </source>
</evidence>